<dbReference type="PROSITE" id="PS00463">
    <property type="entry name" value="ZN2_CY6_FUNGAL_1"/>
    <property type="match status" value="1"/>
</dbReference>
<evidence type="ECO:0000256" key="3">
    <source>
        <dbReference type="ARBA" id="ARBA00023015"/>
    </source>
</evidence>
<evidence type="ECO:0000256" key="6">
    <source>
        <dbReference type="PROSITE-ProRule" id="PRU00042"/>
    </source>
</evidence>
<evidence type="ECO:0000313" key="10">
    <source>
        <dbReference type="EMBL" id="KAF3070009.1"/>
    </source>
</evidence>
<reference evidence="10 11" key="1">
    <citation type="submission" date="2018-06" db="EMBL/GenBank/DDBJ databases">
        <title>Genome analysis of cellulolytic fungus Trichoderma lentiforme CFAM-422.</title>
        <authorList>
            <person name="Steindorff A.S."/>
            <person name="Formighieri E.F."/>
            <person name="Midorikawa G.E.O."/>
            <person name="Tamietti M.S."/>
            <person name="Ramos E.Z."/>
            <person name="Silva A.S."/>
            <person name="Bon E.P.S."/>
            <person name="Mendes T.D."/>
            <person name="Damaso M.C.T."/>
            <person name="Favaro L.C.L."/>
        </authorList>
    </citation>
    <scope>NUCLEOTIDE SEQUENCE [LARGE SCALE GENOMIC DNA]</scope>
    <source>
        <strain evidence="10 11">CFAM-422</strain>
    </source>
</reference>
<dbReference type="SUPFAM" id="SSF57701">
    <property type="entry name" value="Zn2/Cys6 DNA-binding domain"/>
    <property type="match status" value="1"/>
</dbReference>
<dbReference type="AlphaFoldDB" id="A0A9P5CB29"/>
<feature type="compositionally biased region" description="Low complexity" evidence="7">
    <location>
        <begin position="148"/>
        <end position="167"/>
    </location>
</feature>
<evidence type="ECO:0000256" key="7">
    <source>
        <dbReference type="SAM" id="MobiDB-lite"/>
    </source>
</evidence>
<evidence type="ECO:0000259" key="9">
    <source>
        <dbReference type="PROSITE" id="PS50157"/>
    </source>
</evidence>
<dbReference type="GO" id="GO:0000981">
    <property type="term" value="F:DNA-binding transcription factor activity, RNA polymerase II-specific"/>
    <property type="evidence" value="ECO:0007669"/>
    <property type="project" value="InterPro"/>
</dbReference>
<keyword evidence="4" id="KW-0804">Transcription</keyword>
<evidence type="ECO:0000256" key="5">
    <source>
        <dbReference type="ARBA" id="ARBA00023242"/>
    </source>
</evidence>
<proteinExistence type="predicted"/>
<keyword evidence="1" id="KW-0479">Metal-binding</keyword>
<sequence>MPSPYLCLSGGNKSEWSSIANDIQEPALAISATHASRALSIYNGTEEPVYTNERPFRCPCCDQAFRRADVRKLHLEACHADDERSHGDLQAYGSTRRKKVRVACDSCRKRKTRCSGSQPCPSCKAIGMSCTYEQPRHDEPPAPPTPKSASLDDQSSHSPSSAEAATAFQADASRLSARIQHSDQSFQWSSINPSQHLGLPPASASQPLHNAVAEPQRESVDLGFQPIEATPLDPDPMAMWLGDSAFAPDSYSHYFPLNSISEAFMDHSDPYNFTRDPLLDILAPVPPGVQLTSNFGSPSHHELPFDHQPLFSMIRKYFNRRYSASDLNEMDEAFGQVWTSELPSLAIYDTQVLDVFIGLALKHLLTTFDLFHEVSLDRHTDASYILALAAVGGLFSSVEGSFKLAMAIYNHSRKLVLKRFNCSMKDDELSTDPAEWLVVTKTLMLLELYGYCSGDRRSHELAEAYHGQLLEAVQHYAMFRKSAPAQIDYQLFKTLAVLDLYRVLLLRRPPSLSSRYVDMLCPKPAALQDQREPLAAGWPEVLSSMLTPGCSIPSASSKSDLLGGLAALSPYVWLVVFESTSPATPGPAMRRPRDFLKRDYVTCASDKWLEAEVRLDPVVPCNLILYHCMNLVIHADLELLHRFFLHSPGNSTSSSSNLLRDFSKVLCNVRDWVATSDSSIASWHAASVMTLVRWTYGQGADHLDSASVDRDIPHSYLSSQDGQRIKLACQQAIVEPPHTAYAVFFATLVLWCRDTLQPKGGSGKAALLLLQGSQFLLAFRISVAYRLYKILNYRTK</sequence>
<organism evidence="10 11">
    <name type="scientific">Trichoderma lentiforme</name>
    <dbReference type="NCBI Taxonomy" id="1567552"/>
    <lineage>
        <taxon>Eukaryota</taxon>
        <taxon>Fungi</taxon>
        <taxon>Dikarya</taxon>
        <taxon>Ascomycota</taxon>
        <taxon>Pezizomycotina</taxon>
        <taxon>Sordariomycetes</taxon>
        <taxon>Hypocreomycetidae</taxon>
        <taxon>Hypocreales</taxon>
        <taxon>Hypocreaceae</taxon>
        <taxon>Trichoderma</taxon>
    </lineage>
</organism>
<dbReference type="InterPro" id="IPR001138">
    <property type="entry name" value="Zn2Cys6_DnaBD"/>
</dbReference>
<dbReference type="Gene3D" id="4.10.240.10">
    <property type="entry name" value="Zn(2)-C6 fungal-type DNA-binding domain"/>
    <property type="match status" value="1"/>
</dbReference>
<keyword evidence="3" id="KW-0805">Transcription regulation</keyword>
<feature type="domain" description="Zn(2)-C6 fungal-type" evidence="8">
    <location>
        <begin position="103"/>
        <end position="132"/>
    </location>
</feature>
<keyword evidence="6" id="KW-0863">Zinc-finger</keyword>
<accession>A0A9P5CB29</accession>
<dbReference type="Proteomes" id="UP000801864">
    <property type="component" value="Unassembled WGS sequence"/>
</dbReference>
<dbReference type="PANTHER" id="PTHR47660">
    <property type="entry name" value="TRANSCRIPTION FACTOR WITH C2H2 AND ZN(2)-CYS(6) DNA BINDING DOMAIN (EUROFUNG)-RELATED-RELATED"/>
    <property type="match status" value="1"/>
</dbReference>
<protein>
    <recommendedName>
        <fullName evidence="12">Zn(2)-C6 fungal-type domain-containing protein</fullName>
    </recommendedName>
</protein>
<name>A0A9P5CB29_9HYPO</name>
<keyword evidence="5" id="KW-0539">Nucleus</keyword>
<comment type="caution">
    <text evidence="10">The sequence shown here is derived from an EMBL/GenBank/DDBJ whole genome shotgun (WGS) entry which is preliminary data.</text>
</comment>
<dbReference type="SMART" id="SM00066">
    <property type="entry name" value="GAL4"/>
    <property type="match status" value="1"/>
</dbReference>
<evidence type="ECO:0000256" key="2">
    <source>
        <dbReference type="ARBA" id="ARBA00022833"/>
    </source>
</evidence>
<keyword evidence="11" id="KW-1185">Reference proteome</keyword>
<dbReference type="GO" id="GO:0008270">
    <property type="term" value="F:zinc ion binding"/>
    <property type="evidence" value="ECO:0007669"/>
    <property type="project" value="UniProtKB-KW"/>
</dbReference>
<dbReference type="PANTHER" id="PTHR47660:SF2">
    <property type="entry name" value="TRANSCRIPTION FACTOR WITH C2H2 AND ZN(2)-CYS(6) DNA BINDING DOMAIN (EUROFUNG)"/>
    <property type="match status" value="1"/>
</dbReference>
<feature type="region of interest" description="Disordered" evidence="7">
    <location>
        <begin position="189"/>
        <end position="218"/>
    </location>
</feature>
<dbReference type="PROSITE" id="PS00028">
    <property type="entry name" value="ZINC_FINGER_C2H2_1"/>
    <property type="match status" value="1"/>
</dbReference>
<feature type="domain" description="C2H2-type" evidence="9">
    <location>
        <begin position="56"/>
        <end position="84"/>
    </location>
</feature>
<gene>
    <name evidence="10" type="ORF">CFAM422_006581</name>
</gene>
<dbReference type="CDD" id="cd00067">
    <property type="entry name" value="GAL4"/>
    <property type="match status" value="1"/>
</dbReference>
<dbReference type="Pfam" id="PF00172">
    <property type="entry name" value="Zn_clus"/>
    <property type="match status" value="1"/>
</dbReference>
<dbReference type="PROSITE" id="PS50048">
    <property type="entry name" value="ZN2_CY6_FUNGAL_2"/>
    <property type="match status" value="1"/>
</dbReference>
<dbReference type="EMBL" id="QLNT01000011">
    <property type="protein sequence ID" value="KAF3070009.1"/>
    <property type="molecule type" value="Genomic_DNA"/>
</dbReference>
<evidence type="ECO:0000256" key="1">
    <source>
        <dbReference type="ARBA" id="ARBA00022723"/>
    </source>
</evidence>
<feature type="region of interest" description="Disordered" evidence="7">
    <location>
        <begin position="133"/>
        <end position="167"/>
    </location>
</feature>
<evidence type="ECO:0008006" key="12">
    <source>
        <dbReference type="Google" id="ProtNLM"/>
    </source>
</evidence>
<dbReference type="InterPro" id="IPR013087">
    <property type="entry name" value="Znf_C2H2_type"/>
</dbReference>
<evidence type="ECO:0000259" key="8">
    <source>
        <dbReference type="PROSITE" id="PS50048"/>
    </source>
</evidence>
<dbReference type="PROSITE" id="PS50157">
    <property type="entry name" value="ZINC_FINGER_C2H2_2"/>
    <property type="match status" value="1"/>
</dbReference>
<evidence type="ECO:0000313" key="11">
    <source>
        <dbReference type="Proteomes" id="UP000801864"/>
    </source>
</evidence>
<keyword evidence="2" id="KW-0862">Zinc</keyword>
<evidence type="ECO:0000256" key="4">
    <source>
        <dbReference type="ARBA" id="ARBA00023163"/>
    </source>
</evidence>
<dbReference type="Gene3D" id="3.30.160.60">
    <property type="entry name" value="Classic Zinc Finger"/>
    <property type="match status" value="1"/>
</dbReference>
<dbReference type="InterPro" id="IPR036864">
    <property type="entry name" value="Zn2-C6_fun-type_DNA-bd_sf"/>
</dbReference>